<dbReference type="AlphaFoldDB" id="A0A7T0FZB5"/>
<evidence type="ECO:0000313" key="4">
    <source>
        <dbReference type="EMBL" id="QPJ60975.1"/>
    </source>
</evidence>
<dbReference type="SUPFAM" id="SSF102405">
    <property type="entry name" value="MCP/YpsA-like"/>
    <property type="match status" value="1"/>
</dbReference>
<evidence type="ECO:0000313" key="5">
    <source>
        <dbReference type="Proteomes" id="UP000594688"/>
    </source>
</evidence>
<sequence>MPESKNHYSVGQPKADKLIEELVEFCEPRDEIRDLLREILTTSVKLGLETENVGEMKLINSSLKEMRYALKVFCGYEDTRRAVIFGSARTPETDPSYQMAMETAKLLTKAGWMTITGAGGGIMEAGNRGAGPDKSFGINISLPFEQQANPYIQGNPRLMHFRYFFTRKLSFMKESDATILFPGGFGTLDEGYETLTLVQTGKAEPRPILLMEPEGGTYWKSWMQFAEQELLKKKMISEDDLTLFEIVHDNHQAVEYLQDYYRAFHSMRYLGESVIIRLNQTPPPDKVREWSQEFKDIITQGEMKTGPSLRAENGEFPGLPRLFFKFNNKSFARLHRLILRINKDLKTL</sequence>
<dbReference type="InterPro" id="IPR031100">
    <property type="entry name" value="LOG_fam"/>
</dbReference>
<evidence type="ECO:0000256" key="1">
    <source>
        <dbReference type="ARBA" id="ARBA00000274"/>
    </source>
</evidence>
<dbReference type="GO" id="GO:0005829">
    <property type="term" value="C:cytosol"/>
    <property type="evidence" value="ECO:0007669"/>
    <property type="project" value="TreeGrafter"/>
</dbReference>
<comment type="catalytic activity">
    <reaction evidence="1">
        <text>AMP + H2O = D-ribose 5-phosphate + adenine</text>
        <dbReference type="Rhea" id="RHEA:20129"/>
        <dbReference type="ChEBI" id="CHEBI:15377"/>
        <dbReference type="ChEBI" id="CHEBI:16708"/>
        <dbReference type="ChEBI" id="CHEBI:78346"/>
        <dbReference type="ChEBI" id="CHEBI:456215"/>
        <dbReference type="EC" id="3.2.2.4"/>
    </reaction>
</comment>
<proteinExistence type="predicted"/>
<organism evidence="4 5">
    <name type="scientific">Candidatus Nitronauta litoralis</name>
    <dbReference type="NCBI Taxonomy" id="2705533"/>
    <lineage>
        <taxon>Bacteria</taxon>
        <taxon>Pseudomonadati</taxon>
        <taxon>Nitrospinota/Tectimicrobiota group</taxon>
        <taxon>Nitrospinota</taxon>
        <taxon>Nitrospinia</taxon>
        <taxon>Nitrospinales</taxon>
        <taxon>Nitrospinaceae</taxon>
        <taxon>Candidatus Nitronauta</taxon>
    </lineage>
</organism>
<dbReference type="InterPro" id="IPR052341">
    <property type="entry name" value="LOG_family_nucleotidases"/>
</dbReference>
<name>A0A7T0FZB5_9BACT</name>
<dbReference type="GO" id="GO:0008714">
    <property type="term" value="F:AMP nucleosidase activity"/>
    <property type="evidence" value="ECO:0007669"/>
    <property type="project" value="UniProtKB-EC"/>
</dbReference>
<dbReference type="EMBL" id="CP048685">
    <property type="protein sequence ID" value="QPJ60975.1"/>
    <property type="molecule type" value="Genomic_DNA"/>
</dbReference>
<dbReference type="Proteomes" id="UP000594688">
    <property type="component" value="Chromosome"/>
</dbReference>
<dbReference type="Gene3D" id="3.40.50.450">
    <property type="match status" value="1"/>
</dbReference>
<dbReference type="KEGG" id="nli:G3M70_03355"/>
<accession>A0A7T0FZB5</accession>
<evidence type="ECO:0000256" key="3">
    <source>
        <dbReference type="ARBA" id="ARBA00031983"/>
    </source>
</evidence>
<dbReference type="Pfam" id="PF03641">
    <property type="entry name" value="Lysine_decarbox"/>
    <property type="match status" value="1"/>
</dbReference>
<dbReference type="PANTHER" id="PTHR43393">
    <property type="entry name" value="CYTOKININ RIBOSIDE 5'-MONOPHOSPHATE PHOSPHORIBOHYDROLASE"/>
    <property type="match status" value="1"/>
</dbReference>
<gene>
    <name evidence="4" type="ORF">G3M70_03355</name>
</gene>
<dbReference type="PANTHER" id="PTHR43393:SF2">
    <property type="entry name" value="CYTOKININ RIBOSIDE 5'-MONOPHOSPHATE PHOSPHORIBOHYDROLASE"/>
    <property type="match status" value="1"/>
</dbReference>
<protein>
    <recommendedName>
        <fullName evidence="3">AMP nucleosidase</fullName>
        <ecNumber evidence="2">3.2.2.4</ecNumber>
    </recommendedName>
    <alternativeName>
        <fullName evidence="3">AMP nucleosidase</fullName>
    </alternativeName>
</protein>
<evidence type="ECO:0000256" key="2">
    <source>
        <dbReference type="ARBA" id="ARBA00011985"/>
    </source>
</evidence>
<dbReference type="EC" id="3.2.2.4" evidence="2"/>
<reference evidence="4 5" key="1">
    <citation type="submission" date="2020-02" db="EMBL/GenBank/DDBJ databases">
        <title>Genomic and physiological characterization of two novel Nitrospinaceae genera.</title>
        <authorList>
            <person name="Mueller A.J."/>
            <person name="Jung M.-Y."/>
            <person name="Strachan C.R."/>
            <person name="Herbold C.W."/>
            <person name="Kirkegaard R.H."/>
            <person name="Daims H."/>
        </authorList>
    </citation>
    <scope>NUCLEOTIDE SEQUENCE [LARGE SCALE GENOMIC DNA]</scope>
    <source>
        <strain evidence="4">EB</strain>
    </source>
</reference>